<evidence type="ECO:0000313" key="4">
    <source>
        <dbReference type="Proteomes" id="UP001358586"/>
    </source>
</evidence>
<dbReference type="PANTHER" id="PTHR47074">
    <property type="entry name" value="BNAC02G40300D PROTEIN"/>
    <property type="match status" value="1"/>
</dbReference>
<dbReference type="EMBL" id="JARKNE010000009">
    <property type="protein sequence ID" value="KAK5802855.1"/>
    <property type="molecule type" value="Genomic_DNA"/>
</dbReference>
<proteinExistence type="predicted"/>
<dbReference type="PANTHER" id="PTHR47074:SF61">
    <property type="entry name" value="RNASE H TYPE-1 DOMAIN-CONTAINING PROTEIN"/>
    <property type="match status" value="1"/>
</dbReference>
<dbReference type="InterPro" id="IPR052929">
    <property type="entry name" value="RNase_H-like_EbsB-rel"/>
</dbReference>
<sequence length="167" mass="19113">MRTTVYFDAAFDKRTSRSASGLVVCGMEGDIMASKSVIHSNISSSFVAEAHTGLKAIQLGIEMRLHSLDIKRDSRTVIKKCQFINQDKSIIRAIIRYINSKKVFFQNIGFYFIPKTENENAHFIVKEAIRRGEGHYLLGLHPQSFHQARERRRQEEQEEGVSRLPDA</sequence>
<feature type="domain" description="RNase H type-1" evidence="2">
    <location>
        <begin position="7"/>
        <end position="128"/>
    </location>
</feature>
<dbReference type="InterPro" id="IPR044730">
    <property type="entry name" value="RNase_H-like_dom_plant"/>
</dbReference>
<gene>
    <name evidence="3" type="ORF">PVK06_030481</name>
</gene>
<dbReference type="Gene3D" id="3.30.420.10">
    <property type="entry name" value="Ribonuclease H-like superfamily/Ribonuclease H"/>
    <property type="match status" value="1"/>
</dbReference>
<dbReference type="InterPro" id="IPR002156">
    <property type="entry name" value="RNaseH_domain"/>
</dbReference>
<dbReference type="InterPro" id="IPR036397">
    <property type="entry name" value="RNaseH_sf"/>
</dbReference>
<comment type="caution">
    <text evidence="3">The sequence shown here is derived from an EMBL/GenBank/DDBJ whole genome shotgun (WGS) entry which is preliminary data.</text>
</comment>
<evidence type="ECO:0000313" key="3">
    <source>
        <dbReference type="EMBL" id="KAK5802855.1"/>
    </source>
</evidence>
<dbReference type="InterPro" id="IPR012337">
    <property type="entry name" value="RNaseH-like_sf"/>
</dbReference>
<feature type="region of interest" description="Disordered" evidence="1">
    <location>
        <begin position="147"/>
        <end position="167"/>
    </location>
</feature>
<dbReference type="Pfam" id="PF13456">
    <property type="entry name" value="RVT_3"/>
    <property type="match status" value="1"/>
</dbReference>
<dbReference type="CDD" id="cd06222">
    <property type="entry name" value="RNase_H_like"/>
    <property type="match status" value="1"/>
</dbReference>
<name>A0ABR0NND7_GOSAR</name>
<evidence type="ECO:0000259" key="2">
    <source>
        <dbReference type="Pfam" id="PF13456"/>
    </source>
</evidence>
<keyword evidence="4" id="KW-1185">Reference proteome</keyword>
<protein>
    <recommendedName>
        <fullName evidence="2">RNase H type-1 domain-containing protein</fullName>
    </recommendedName>
</protein>
<organism evidence="3 4">
    <name type="scientific">Gossypium arboreum</name>
    <name type="common">Tree cotton</name>
    <name type="synonym">Gossypium nanking</name>
    <dbReference type="NCBI Taxonomy" id="29729"/>
    <lineage>
        <taxon>Eukaryota</taxon>
        <taxon>Viridiplantae</taxon>
        <taxon>Streptophyta</taxon>
        <taxon>Embryophyta</taxon>
        <taxon>Tracheophyta</taxon>
        <taxon>Spermatophyta</taxon>
        <taxon>Magnoliopsida</taxon>
        <taxon>eudicotyledons</taxon>
        <taxon>Gunneridae</taxon>
        <taxon>Pentapetalae</taxon>
        <taxon>rosids</taxon>
        <taxon>malvids</taxon>
        <taxon>Malvales</taxon>
        <taxon>Malvaceae</taxon>
        <taxon>Malvoideae</taxon>
        <taxon>Gossypium</taxon>
    </lineage>
</organism>
<accession>A0ABR0NND7</accession>
<dbReference type="Proteomes" id="UP001358586">
    <property type="component" value="Chromosome 9"/>
</dbReference>
<evidence type="ECO:0000256" key="1">
    <source>
        <dbReference type="SAM" id="MobiDB-lite"/>
    </source>
</evidence>
<dbReference type="SUPFAM" id="SSF53098">
    <property type="entry name" value="Ribonuclease H-like"/>
    <property type="match status" value="1"/>
</dbReference>
<reference evidence="3 4" key="1">
    <citation type="submission" date="2023-03" db="EMBL/GenBank/DDBJ databases">
        <title>WGS of Gossypium arboreum.</title>
        <authorList>
            <person name="Yu D."/>
        </authorList>
    </citation>
    <scope>NUCLEOTIDE SEQUENCE [LARGE SCALE GENOMIC DNA]</scope>
    <source>
        <tissue evidence="3">Leaf</tissue>
    </source>
</reference>